<dbReference type="InterPro" id="IPR042201">
    <property type="entry name" value="FH2_Formin_sf"/>
</dbReference>
<dbReference type="PANTHER" id="PTHR45691">
    <property type="entry name" value="PROTEIN DIAPHANOUS"/>
    <property type="match status" value="1"/>
</dbReference>
<evidence type="ECO:0000256" key="1">
    <source>
        <dbReference type="SAM" id="MobiDB-lite"/>
    </source>
</evidence>
<dbReference type="SMART" id="SM00498">
    <property type="entry name" value="FH2"/>
    <property type="match status" value="1"/>
</dbReference>
<dbReference type="SMART" id="SM01140">
    <property type="entry name" value="Drf_GBD"/>
    <property type="match status" value="1"/>
</dbReference>
<feature type="compositionally biased region" description="Pro residues" evidence="1">
    <location>
        <begin position="355"/>
        <end position="402"/>
    </location>
</feature>
<dbReference type="InterPro" id="IPR014768">
    <property type="entry name" value="GBD/FH3_dom"/>
</dbReference>
<dbReference type="InterPro" id="IPR016024">
    <property type="entry name" value="ARM-type_fold"/>
</dbReference>
<dbReference type="InterPro" id="IPR015425">
    <property type="entry name" value="FH2_Formin"/>
</dbReference>
<dbReference type="Gene3D" id="1.25.10.10">
    <property type="entry name" value="Leucine-rich Repeat Variant"/>
    <property type="match status" value="1"/>
</dbReference>
<protein>
    <submittedName>
        <fullName evidence="4">Diaphanous-related formin 3</fullName>
    </submittedName>
</protein>
<dbReference type="SMART" id="SM01139">
    <property type="entry name" value="Drf_FH3"/>
    <property type="match status" value="1"/>
</dbReference>
<dbReference type="Proteomes" id="UP000261640">
    <property type="component" value="Unplaced"/>
</dbReference>
<dbReference type="Gene3D" id="1.20.58.2220">
    <property type="entry name" value="Formin, FH2 domain"/>
    <property type="match status" value="1"/>
</dbReference>
<dbReference type="PROSITE" id="PS51444">
    <property type="entry name" value="FH2"/>
    <property type="match status" value="1"/>
</dbReference>
<dbReference type="Ensembl" id="ENSMAMT00000056427.1">
    <property type="protein sequence ID" value="ENSMAMP00000051878.1"/>
    <property type="gene ID" value="ENSMAMG00000003918.2"/>
</dbReference>
<keyword evidence="5" id="KW-1185">Reference proteome</keyword>
<dbReference type="InterPro" id="IPR051412">
    <property type="entry name" value="Formin_Homology_Diaphanous_sf"/>
</dbReference>
<dbReference type="GO" id="GO:0031267">
    <property type="term" value="F:small GTPase binding"/>
    <property type="evidence" value="ECO:0007669"/>
    <property type="project" value="InterPro"/>
</dbReference>
<organism evidence="4 5">
    <name type="scientific">Mastacembelus armatus</name>
    <name type="common">zig-zag eel</name>
    <dbReference type="NCBI Taxonomy" id="205130"/>
    <lineage>
        <taxon>Eukaryota</taxon>
        <taxon>Metazoa</taxon>
        <taxon>Chordata</taxon>
        <taxon>Craniata</taxon>
        <taxon>Vertebrata</taxon>
        <taxon>Euteleostomi</taxon>
        <taxon>Actinopterygii</taxon>
        <taxon>Neopterygii</taxon>
        <taxon>Teleostei</taxon>
        <taxon>Neoteleostei</taxon>
        <taxon>Acanthomorphata</taxon>
        <taxon>Anabantaria</taxon>
        <taxon>Synbranchiformes</taxon>
        <taxon>Mastacembelidae</taxon>
        <taxon>Mastacembelus</taxon>
    </lineage>
</organism>
<dbReference type="Pfam" id="PF06367">
    <property type="entry name" value="Drf_FH3"/>
    <property type="match status" value="1"/>
</dbReference>
<evidence type="ECO:0000313" key="5">
    <source>
        <dbReference type="Proteomes" id="UP000261640"/>
    </source>
</evidence>
<proteinExistence type="predicted"/>
<feature type="domain" description="FH2" evidence="3">
    <location>
        <begin position="422"/>
        <end position="663"/>
    </location>
</feature>
<dbReference type="GeneTree" id="ENSGT00940000157767"/>
<reference evidence="4" key="2">
    <citation type="submission" date="2025-09" db="UniProtKB">
        <authorList>
            <consortium name="Ensembl"/>
        </authorList>
    </citation>
    <scope>IDENTIFICATION</scope>
</reference>
<sequence length="663" mass="74694">GSLRSSHQISPQEFLGELKSGVMDERLFACLDSLRVSLTSNPVSWVQIFGHEGLGLLLDILEKLLFKKQQEKIDKKNQHKVVQCLKAFMNNKYGLDRILGEEKSLALLARAIDPSQSAMMTDVVKLLSAICIVGEDNTLEKVLEAITTAGEWRAIERFSPIVQGLRDRSVQLQVACMQLINALVTSPDELDFRLHIRNEFMRCGLKEILPQLTTIKNEALDIQLKVFEEHKEEDMIEFSHRLEDIKSDIVQSMVKDSSAEPYFLSILQHLMLIRNDYLVRPQYFKIIEECVSQIVLHRSGTDPDFSYRKRLDVDFSHLLEAFYVYVLLPDQFGAVPVSLSSAHVGQALSSSAFPSGPPPPAPASAVSAPPPPPPPPPLPGCPAPPPPPGLPPPFGAPPPPPLGFGGALGSTPHHALPYGLRPKKEFKPETSMKRLNWSKIHPQEMSEGCFWVRADEDQYAKPDLLSRFALTFGSQKTDSTRERRILHRYKSAVCLCVAIFLGSFRMPYEEIRRTVLELDEEQLTEPMIQNLVKHLPEQEQLNSLAKYKNEYSNLSEPEQFGVVMSSVKRLHPRLSHILFRLQFEEQVNNLRPDILAVNAACDEVRKSRSFGRLLELVLLLGNYMNTGSRNAQSFGFDLSSLCKVRVEIPSALSTVHMQYYVIL</sequence>
<dbReference type="InterPro" id="IPR010472">
    <property type="entry name" value="FH3_dom"/>
</dbReference>
<evidence type="ECO:0000259" key="3">
    <source>
        <dbReference type="PROSITE" id="PS51444"/>
    </source>
</evidence>
<dbReference type="SUPFAM" id="SSF48371">
    <property type="entry name" value="ARM repeat"/>
    <property type="match status" value="1"/>
</dbReference>
<evidence type="ECO:0000313" key="4">
    <source>
        <dbReference type="Ensembl" id="ENSMAMP00000051878.1"/>
    </source>
</evidence>
<reference evidence="4" key="1">
    <citation type="submission" date="2025-08" db="UniProtKB">
        <authorList>
            <consortium name="Ensembl"/>
        </authorList>
    </citation>
    <scope>IDENTIFICATION</scope>
</reference>
<dbReference type="Pfam" id="PF02181">
    <property type="entry name" value="FH2"/>
    <property type="match status" value="1"/>
</dbReference>
<dbReference type="Pfam" id="PF06371">
    <property type="entry name" value="Drf_GBD"/>
    <property type="match status" value="1"/>
</dbReference>
<dbReference type="PROSITE" id="PS51232">
    <property type="entry name" value="GBD_FH3"/>
    <property type="match status" value="1"/>
</dbReference>
<evidence type="ECO:0000259" key="2">
    <source>
        <dbReference type="PROSITE" id="PS51232"/>
    </source>
</evidence>
<feature type="region of interest" description="Disordered" evidence="1">
    <location>
        <begin position="349"/>
        <end position="408"/>
    </location>
</feature>
<dbReference type="InterPro" id="IPR010473">
    <property type="entry name" value="GTPase-bd"/>
</dbReference>
<dbReference type="AlphaFoldDB" id="A0A7N8XJH9"/>
<dbReference type="GO" id="GO:0005884">
    <property type="term" value="C:actin filament"/>
    <property type="evidence" value="ECO:0007669"/>
    <property type="project" value="TreeGrafter"/>
</dbReference>
<dbReference type="SUPFAM" id="SSF101447">
    <property type="entry name" value="Formin homology 2 domain (FH2 domain)"/>
    <property type="match status" value="1"/>
</dbReference>
<dbReference type="GO" id="GO:0003779">
    <property type="term" value="F:actin binding"/>
    <property type="evidence" value="ECO:0007669"/>
    <property type="project" value="InterPro"/>
</dbReference>
<dbReference type="GO" id="GO:0030041">
    <property type="term" value="P:actin filament polymerization"/>
    <property type="evidence" value="ECO:0007669"/>
    <property type="project" value="TreeGrafter"/>
</dbReference>
<dbReference type="InterPro" id="IPR011989">
    <property type="entry name" value="ARM-like"/>
</dbReference>
<dbReference type="Gene3D" id="6.10.30.30">
    <property type="match status" value="1"/>
</dbReference>
<feature type="domain" description="GBD/FH3" evidence="2">
    <location>
        <begin position="1"/>
        <end position="302"/>
    </location>
</feature>
<accession>A0A7N8XJH9</accession>
<dbReference type="PANTHER" id="PTHR45691:SF9">
    <property type="entry name" value="PROTEIN DIAPHANOUS HOMOLOG 3"/>
    <property type="match status" value="1"/>
</dbReference>
<name>A0A7N8XJH9_9TELE</name>
<dbReference type="Gene3D" id="1.10.238.150">
    <property type="entry name" value="Formin, FH3 diaphanous domain"/>
    <property type="match status" value="1"/>
</dbReference>